<sequence>MRYNLIYSARSKLKISKDKNGRYNRRCKGLCGRDPFNWAYYESDNLKVGDLPEMPFGISLFHWGVYLGFFAGGHQMVSAHEGSAVQIELASSLHRPIRINTSHDVDCLPLHPSIVAQTAVHLVLNLTQHKTVGSVRYEGACMEVTKCLQCVIMADAIPAVEAMEDPKQPAAVFVVIQAIEAQRIVRNLLDGLLQERNRGVLSENDYIICKF</sequence>
<protein>
    <submittedName>
        <fullName evidence="2">LRAT domain-containing protein</fullName>
    </submittedName>
</protein>
<keyword evidence="1" id="KW-1185">Reference proteome</keyword>
<evidence type="ECO:0000313" key="2">
    <source>
        <dbReference type="WBParaSite" id="jg13152"/>
    </source>
</evidence>
<organism evidence="1 2">
    <name type="scientific">Ditylenchus dipsaci</name>
    <dbReference type="NCBI Taxonomy" id="166011"/>
    <lineage>
        <taxon>Eukaryota</taxon>
        <taxon>Metazoa</taxon>
        <taxon>Ecdysozoa</taxon>
        <taxon>Nematoda</taxon>
        <taxon>Chromadorea</taxon>
        <taxon>Rhabditida</taxon>
        <taxon>Tylenchina</taxon>
        <taxon>Tylenchomorpha</taxon>
        <taxon>Sphaerularioidea</taxon>
        <taxon>Anguinidae</taxon>
        <taxon>Anguininae</taxon>
        <taxon>Ditylenchus</taxon>
    </lineage>
</organism>
<dbReference type="Proteomes" id="UP000887574">
    <property type="component" value="Unplaced"/>
</dbReference>
<dbReference type="WBParaSite" id="jg13152">
    <property type="protein sequence ID" value="jg13152"/>
    <property type="gene ID" value="jg13152"/>
</dbReference>
<evidence type="ECO:0000313" key="1">
    <source>
        <dbReference type="Proteomes" id="UP000887574"/>
    </source>
</evidence>
<name>A0A915CWQ5_9BILA</name>
<dbReference type="AlphaFoldDB" id="A0A915CWQ5"/>
<proteinExistence type="predicted"/>
<accession>A0A915CWQ5</accession>
<reference evidence="2" key="1">
    <citation type="submission" date="2022-11" db="UniProtKB">
        <authorList>
            <consortium name="WormBaseParasite"/>
        </authorList>
    </citation>
    <scope>IDENTIFICATION</scope>
</reference>